<dbReference type="InterPro" id="IPR038770">
    <property type="entry name" value="Na+/solute_symporter_sf"/>
</dbReference>
<keyword evidence="7 8" id="KW-0472">Membrane</keyword>
<dbReference type="Pfam" id="PF03547">
    <property type="entry name" value="Mem_trans"/>
    <property type="match status" value="1"/>
</dbReference>
<dbReference type="GO" id="GO:0005886">
    <property type="term" value="C:plasma membrane"/>
    <property type="evidence" value="ECO:0007669"/>
    <property type="project" value="UniProtKB-SubCell"/>
</dbReference>
<dbReference type="OrthoDB" id="8683688at2"/>
<evidence type="ECO:0000256" key="4">
    <source>
        <dbReference type="ARBA" id="ARBA00022475"/>
    </source>
</evidence>
<dbReference type="AlphaFoldDB" id="A0A1Y0EP38"/>
<organism evidence="9 10">
    <name type="scientific">Comamonas serinivorans</name>
    <dbReference type="NCBI Taxonomy" id="1082851"/>
    <lineage>
        <taxon>Bacteria</taxon>
        <taxon>Pseudomonadati</taxon>
        <taxon>Pseudomonadota</taxon>
        <taxon>Betaproteobacteria</taxon>
        <taxon>Burkholderiales</taxon>
        <taxon>Comamonadaceae</taxon>
        <taxon>Comamonas</taxon>
    </lineage>
</organism>
<evidence type="ECO:0000256" key="1">
    <source>
        <dbReference type="ARBA" id="ARBA00004651"/>
    </source>
</evidence>
<evidence type="ECO:0000256" key="2">
    <source>
        <dbReference type="ARBA" id="ARBA00010145"/>
    </source>
</evidence>
<dbReference type="EMBL" id="CP021455">
    <property type="protein sequence ID" value="ARU05405.1"/>
    <property type="molecule type" value="Genomic_DNA"/>
</dbReference>
<dbReference type="Proteomes" id="UP000196138">
    <property type="component" value="Chromosome"/>
</dbReference>
<feature type="transmembrane region" description="Helical" evidence="8">
    <location>
        <begin position="190"/>
        <end position="210"/>
    </location>
</feature>
<gene>
    <name evidence="9" type="ORF">CCO03_12525</name>
</gene>
<evidence type="ECO:0000256" key="3">
    <source>
        <dbReference type="ARBA" id="ARBA00022448"/>
    </source>
</evidence>
<feature type="transmembrane region" description="Helical" evidence="8">
    <location>
        <begin position="57"/>
        <end position="78"/>
    </location>
</feature>
<comment type="similarity">
    <text evidence="2">Belongs to the auxin efflux carrier (TC 2.A.69) family.</text>
</comment>
<keyword evidence="6 8" id="KW-1133">Transmembrane helix</keyword>
<feature type="transmembrane region" description="Helical" evidence="8">
    <location>
        <begin position="281"/>
        <end position="305"/>
    </location>
</feature>
<evidence type="ECO:0000313" key="9">
    <source>
        <dbReference type="EMBL" id="ARU05405.1"/>
    </source>
</evidence>
<dbReference type="PANTHER" id="PTHR36838:SF3">
    <property type="entry name" value="TRANSPORTER AUXIN EFFLUX CARRIER EC FAMILY"/>
    <property type="match status" value="1"/>
</dbReference>
<evidence type="ECO:0000256" key="6">
    <source>
        <dbReference type="ARBA" id="ARBA00022989"/>
    </source>
</evidence>
<dbReference type="Gene3D" id="1.20.1530.20">
    <property type="match status" value="1"/>
</dbReference>
<feature type="transmembrane region" description="Helical" evidence="8">
    <location>
        <begin position="250"/>
        <end position="269"/>
    </location>
</feature>
<dbReference type="KEGG" id="cser:CCO03_12525"/>
<feature type="transmembrane region" description="Helical" evidence="8">
    <location>
        <begin position="111"/>
        <end position="135"/>
    </location>
</feature>
<evidence type="ECO:0000256" key="8">
    <source>
        <dbReference type="SAM" id="Phobius"/>
    </source>
</evidence>
<dbReference type="PANTHER" id="PTHR36838">
    <property type="entry name" value="AUXIN EFFLUX CARRIER FAMILY PROTEIN"/>
    <property type="match status" value="1"/>
</dbReference>
<proteinExistence type="inferred from homology"/>
<keyword evidence="3" id="KW-0813">Transport</keyword>
<reference evidence="9 10" key="1">
    <citation type="submission" date="2017-05" db="EMBL/GenBank/DDBJ databases">
        <authorList>
            <person name="Song R."/>
            <person name="Chenine A.L."/>
            <person name="Ruprecht R.M."/>
        </authorList>
    </citation>
    <scope>NUCLEOTIDE SEQUENCE [LARGE SCALE GENOMIC DNA]</scope>
    <source>
        <strain evidence="9 10">DSM 26136</strain>
    </source>
</reference>
<feature type="transmembrane region" description="Helical" evidence="8">
    <location>
        <begin position="222"/>
        <end position="244"/>
    </location>
</feature>
<protein>
    <submittedName>
        <fullName evidence="9">Transporter</fullName>
    </submittedName>
</protein>
<name>A0A1Y0EP38_9BURK</name>
<dbReference type="RefSeq" id="WP_087281537.1">
    <property type="nucleotide sequence ID" value="NZ_CP021455.1"/>
</dbReference>
<dbReference type="GO" id="GO:0055085">
    <property type="term" value="P:transmembrane transport"/>
    <property type="evidence" value="ECO:0007669"/>
    <property type="project" value="InterPro"/>
</dbReference>
<keyword evidence="5 8" id="KW-0812">Transmembrane</keyword>
<keyword evidence="10" id="KW-1185">Reference proteome</keyword>
<feature type="transmembrane region" description="Helical" evidence="8">
    <location>
        <begin position="85"/>
        <end position="105"/>
    </location>
</feature>
<feature type="transmembrane region" description="Helical" evidence="8">
    <location>
        <begin position="156"/>
        <end position="178"/>
    </location>
</feature>
<dbReference type="InterPro" id="IPR004776">
    <property type="entry name" value="Mem_transp_PIN-like"/>
</dbReference>
<evidence type="ECO:0000256" key="7">
    <source>
        <dbReference type="ARBA" id="ARBA00023136"/>
    </source>
</evidence>
<keyword evidence="4" id="KW-1003">Cell membrane</keyword>
<comment type="subcellular location">
    <subcellularLocation>
        <location evidence="1">Cell membrane</location>
        <topology evidence="1">Multi-pass membrane protein</topology>
    </subcellularLocation>
</comment>
<evidence type="ECO:0000313" key="10">
    <source>
        <dbReference type="Proteomes" id="UP000196138"/>
    </source>
</evidence>
<evidence type="ECO:0000256" key="5">
    <source>
        <dbReference type="ARBA" id="ARBA00022692"/>
    </source>
</evidence>
<accession>A0A1Y0EP38</accession>
<sequence>MPVVLFIALGFVVARLRWMSPVGVKELGNLVFLVLTPALLFRTMGQVHLDQLNFEAVGIYFVAAGVVFFGVLAGHGLTCVGAARALACTFGNTIMIGVPLIGMLYGEAGQVQLFTLISIHSLVLLTGATVVFELAAARERAQGGDAAPMWRTVLRALRNGILHPIPLPIIAGLVWSGLGLPLPEVIDKPLSLMGLALGPLSLLLVGATLAQATVGRHLKVALAMAGVKNAVFPALMLGLGWWLGLRGLPLAVMTCAAALPTGANVFMFAQRYNTGADEITAEVATSTVLALLSMPLVLMALVAWVPVA</sequence>